<dbReference type="GO" id="GO:0003677">
    <property type="term" value="F:DNA binding"/>
    <property type="evidence" value="ECO:0007669"/>
    <property type="project" value="UniProtKB-UniRule"/>
</dbReference>
<keyword evidence="1 2" id="KW-0238">DNA-binding</keyword>
<reference evidence="4 5" key="1">
    <citation type="submission" date="2016-10" db="EMBL/GenBank/DDBJ databases">
        <authorList>
            <person name="de Groot N.N."/>
        </authorList>
    </citation>
    <scope>NUCLEOTIDE SEQUENCE [LARGE SCALE GENOMIC DNA]</scope>
    <source>
        <strain evidence="4 5">DSM 13760</strain>
    </source>
</reference>
<evidence type="ECO:0000313" key="4">
    <source>
        <dbReference type="EMBL" id="SER62019.1"/>
    </source>
</evidence>
<sequence length="204" mass="23879">MLKKKKVDLRVLRTKKMISEAFVELFGEKGYDQITIQDIADRAMINRATFYLHFKDKNDLLDQIFEFALASFSKILDPSIIQKGNQLQIKKLEAVIAEVFIEIKKNKTFYQVLTESNYINKMKEQVAKHIQVQYQHIFSQLKVTENDFEVPIDFIIEYMTAIFVSTVHWWLMSDSNYPPEQMAHLLIKLVGNGHLTVLGLEVIY</sequence>
<dbReference type="Gene3D" id="1.10.357.10">
    <property type="entry name" value="Tetracycline Repressor, domain 2"/>
    <property type="match status" value="1"/>
</dbReference>
<dbReference type="PANTHER" id="PTHR43479:SF7">
    <property type="entry name" value="TETR-FAMILY TRANSCRIPTIONAL REGULATOR"/>
    <property type="match status" value="1"/>
</dbReference>
<dbReference type="STRING" id="142588.SAMN04488559_102186"/>
<organism evidence="4 5">
    <name type="scientific">Isobaculum melis</name>
    <dbReference type="NCBI Taxonomy" id="142588"/>
    <lineage>
        <taxon>Bacteria</taxon>
        <taxon>Bacillati</taxon>
        <taxon>Bacillota</taxon>
        <taxon>Bacilli</taxon>
        <taxon>Lactobacillales</taxon>
        <taxon>Carnobacteriaceae</taxon>
        <taxon>Isobaculum</taxon>
    </lineage>
</organism>
<dbReference type="InterPro" id="IPR050624">
    <property type="entry name" value="HTH-type_Tx_Regulator"/>
</dbReference>
<dbReference type="InterPro" id="IPR001647">
    <property type="entry name" value="HTH_TetR"/>
</dbReference>
<dbReference type="InterPro" id="IPR039532">
    <property type="entry name" value="TetR_C_Firmicutes"/>
</dbReference>
<evidence type="ECO:0000256" key="1">
    <source>
        <dbReference type="ARBA" id="ARBA00023125"/>
    </source>
</evidence>
<dbReference type="Proteomes" id="UP000198948">
    <property type="component" value="Unassembled WGS sequence"/>
</dbReference>
<proteinExistence type="predicted"/>
<dbReference type="OrthoDB" id="9810250at2"/>
<feature type="DNA-binding region" description="H-T-H motif" evidence="2">
    <location>
        <begin position="35"/>
        <end position="54"/>
    </location>
</feature>
<dbReference type="Pfam" id="PF14278">
    <property type="entry name" value="TetR_C_8"/>
    <property type="match status" value="1"/>
</dbReference>
<dbReference type="InterPro" id="IPR023772">
    <property type="entry name" value="DNA-bd_HTH_TetR-type_CS"/>
</dbReference>
<protein>
    <submittedName>
        <fullName evidence="4">DNA-binding transcriptional regulator, AcrR family</fullName>
    </submittedName>
</protein>
<dbReference type="SUPFAM" id="SSF46689">
    <property type="entry name" value="Homeodomain-like"/>
    <property type="match status" value="1"/>
</dbReference>
<dbReference type="PANTHER" id="PTHR43479">
    <property type="entry name" value="ACREF/ENVCD OPERON REPRESSOR-RELATED"/>
    <property type="match status" value="1"/>
</dbReference>
<dbReference type="EMBL" id="FOHA01000002">
    <property type="protein sequence ID" value="SER62019.1"/>
    <property type="molecule type" value="Genomic_DNA"/>
</dbReference>
<feature type="domain" description="HTH tetR-type" evidence="3">
    <location>
        <begin position="12"/>
        <end position="72"/>
    </location>
</feature>
<dbReference type="RefSeq" id="WP_092650066.1">
    <property type="nucleotide sequence ID" value="NZ_FOHA01000002.1"/>
</dbReference>
<dbReference type="AlphaFoldDB" id="A0A1H9QQA6"/>
<evidence type="ECO:0000256" key="2">
    <source>
        <dbReference type="PROSITE-ProRule" id="PRU00335"/>
    </source>
</evidence>
<dbReference type="PROSITE" id="PS50977">
    <property type="entry name" value="HTH_TETR_2"/>
    <property type="match status" value="1"/>
</dbReference>
<evidence type="ECO:0000259" key="3">
    <source>
        <dbReference type="PROSITE" id="PS50977"/>
    </source>
</evidence>
<dbReference type="Pfam" id="PF00440">
    <property type="entry name" value="TetR_N"/>
    <property type="match status" value="1"/>
</dbReference>
<dbReference type="PROSITE" id="PS01081">
    <property type="entry name" value="HTH_TETR_1"/>
    <property type="match status" value="1"/>
</dbReference>
<accession>A0A1H9QQA6</accession>
<evidence type="ECO:0000313" key="5">
    <source>
        <dbReference type="Proteomes" id="UP000198948"/>
    </source>
</evidence>
<keyword evidence="5" id="KW-1185">Reference proteome</keyword>
<gene>
    <name evidence="4" type="ORF">SAMN04488559_102186</name>
</gene>
<name>A0A1H9QQA6_9LACT</name>
<dbReference type="PRINTS" id="PR00455">
    <property type="entry name" value="HTHTETR"/>
</dbReference>
<dbReference type="InterPro" id="IPR009057">
    <property type="entry name" value="Homeodomain-like_sf"/>
</dbReference>